<dbReference type="Gene3D" id="3.10.520.10">
    <property type="entry name" value="ApbE-like domains"/>
    <property type="match status" value="2"/>
</dbReference>
<evidence type="ECO:0000256" key="7">
    <source>
        <dbReference type="ARBA" id="ARBA00022827"/>
    </source>
</evidence>
<dbReference type="EC" id="2.7.1.180" evidence="2"/>
<reference evidence="12" key="1">
    <citation type="submission" date="2017-02" db="EMBL/GenBank/DDBJ databases">
        <authorList>
            <person name="Varghese N."/>
            <person name="Submissions S."/>
        </authorList>
    </citation>
    <scope>NUCLEOTIDE SEQUENCE [LARGE SCALE GENOMIC DNA]</scope>
    <source>
        <strain evidence="12">VKM Ac-2052</strain>
    </source>
</reference>
<dbReference type="Pfam" id="PF02424">
    <property type="entry name" value="ApbE"/>
    <property type="match status" value="2"/>
</dbReference>
<evidence type="ECO:0000256" key="2">
    <source>
        <dbReference type="ARBA" id="ARBA00011955"/>
    </source>
</evidence>
<dbReference type="InterPro" id="IPR024932">
    <property type="entry name" value="ApbE"/>
</dbReference>
<dbReference type="PANTHER" id="PTHR30040">
    <property type="entry name" value="THIAMINE BIOSYNTHESIS LIPOPROTEIN APBE"/>
    <property type="match status" value="1"/>
</dbReference>
<sequence>MGLHMFDTMGTTVSLNVAGALPNASTLMGVEEAFADIDRRFSLYRDDSELSRIARGELPLTRADVEVRQSYADALDWARLTGDAFTPHRPDGVIDLSGLVKATAIARAGRVLETAGEVNWLINAGGDILLSGESNAGGGREPWRLAIIDPQDRQGLLCLLDVTGSRSALATSGTAERGEHVWRASGDHRRDGHRPDERLPFVQVSVLAHDIVTADVLATAILAGGPERCDDVLDRFDVDVLTVDGRGELTASPGFRRAAGLLTA</sequence>
<dbReference type="PANTHER" id="PTHR30040:SF2">
    <property type="entry name" value="FAD:PROTEIN FMN TRANSFERASE"/>
    <property type="match status" value="1"/>
</dbReference>
<evidence type="ECO:0000256" key="8">
    <source>
        <dbReference type="ARBA" id="ARBA00022842"/>
    </source>
</evidence>
<dbReference type="Proteomes" id="UP000189735">
    <property type="component" value="Unassembled WGS sequence"/>
</dbReference>
<keyword evidence="11" id="KW-0449">Lipoprotein</keyword>
<gene>
    <name evidence="11" type="ORF">SAMN06295879_2024</name>
</gene>
<keyword evidence="5" id="KW-0808">Transferase</keyword>
<proteinExistence type="predicted"/>
<keyword evidence="6" id="KW-0479">Metal-binding</keyword>
<dbReference type="EMBL" id="FUYG01000005">
    <property type="protein sequence ID" value="SKA95545.1"/>
    <property type="molecule type" value="Genomic_DNA"/>
</dbReference>
<dbReference type="GO" id="GO:0016740">
    <property type="term" value="F:transferase activity"/>
    <property type="evidence" value="ECO:0007669"/>
    <property type="project" value="UniProtKB-KW"/>
</dbReference>
<comment type="catalytic activity">
    <reaction evidence="10">
        <text>L-threonyl-[protein] + FAD = FMN-L-threonyl-[protein] + AMP + H(+)</text>
        <dbReference type="Rhea" id="RHEA:36847"/>
        <dbReference type="Rhea" id="RHEA-COMP:11060"/>
        <dbReference type="Rhea" id="RHEA-COMP:11061"/>
        <dbReference type="ChEBI" id="CHEBI:15378"/>
        <dbReference type="ChEBI" id="CHEBI:30013"/>
        <dbReference type="ChEBI" id="CHEBI:57692"/>
        <dbReference type="ChEBI" id="CHEBI:74257"/>
        <dbReference type="ChEBI" id="CHEBI:456215"/>
        <dbReference type="EC" id="2.7.1.180"/>
    </reaction>
</comment>
<evidence type="ECO:0000313" key="12">
    <source>
        <dbReference type="Proteomes" id="UP000189735"/>
    </source>
</evidence>
<evidence type="ECO:0000256" key="5">
    <source>
        <dbReference type="ARBA" id="ARBA00022679"/>
    </source>
</evidence>
<evidence type="ECO:0000256" key="9">
    <source>
        <dbReference type="ARBA" id="ARBA00031306"/>
    </source>
</evidence>
<dbReference type="GO" id="GO:0046872">
    <property type="term" value="F:metal ion binding"/>
    <property type="evidence" value="ECO:0007669"/>
    <property type="project" value="UniProtKB-KW"/>
</dbReference>
<evidence type="ECO:0000256" key="4">
    <source>
        <dbReference type="ARBA" id="ARBA00022630"/>
    </source>
</evidence>
<keyword evidence="7" id="KW-0274">FAD</keyword>
<keyword evidence="4" id="KW-0285">Flavoprotein</keyword>
<dbReference type="AlphaFoldDB" id="A0A1T4Y2N2"/>
<accession>A0A1T4Y2N2</accession>
<protein>
    <recommendedName>
        <fullName evidence="3">FAD:protein FMN transferase</fullName>
        <ecNumber evidence="2">2.7.1.180</ecNumber>
    </recommendedName>
    <alternativeName>
        <fullName evidence="9">Flavin transferase</fullName>
    </alternativeName>
</protein>
<organism evidence="11 12">
    <name type="scientific">Agreia bicolorata</name>
    <dbReference type="NCBI Taxonomy" id="110935"/>
    <lineage>
        <taxon>Bacteria</taxon>
        <taxon>Bacillati</taxon>
        <taxon>Actinomycetota</taxon>
        <taxon>Actinomycetes</taxon>
        <taxon>Micrococcales</taxon>
        <taxon>Microbacteriaceae</taxon>
        <taxon>Agreia</taxon>
    </lineage>
</organism>
<name>A0A1T4Y2N2_9MICO</name>
<comment type="cofactor">
    <cofactor evidence="1">
        <name>Mg(2+)</name>
        <dbReference type="ChEBI" id="CHEBI:18420"/>
    </cofactor>
</comment>
<evidence type="ECO:0000313" key="11">
    <source>
        <dbReference type="EMBL" id="SKA95545.1"/>
    </source>
</evidence>
<evidence type="ECO:0000256" key="3">
    <source>
        <dbReference type="ARBA" id="ARBA00016337"/>
    </source>
</evidence>
<evidence type="ECO:0000256" key="1">
    <source>
        <dbReference type="ARBA" id="ARBA00001946"/>
    </source>
</evidence>
<dbReference type="SUPFAM" id="SSF143631">
    <property type="entry name" value="ApbE-like"/>
    <property type="match status" value="1"/>
</dbReference>
<keyword evidence="8" id="KW-0460">Magnesium</keyword>
<evidence type="ECO:0000256" key="6">
    <source>
        <dbReference type="ARBA" id="ARBA00022723"/>
    </source>
</evidence>
<dbReference type="InterPro" id="IPR003374">
    <property type="entry name" value="ApbE-like_sf"/>
</dbReference>
<evidence type="ECO:0000256" key="10">
    <source>
        <dbReference type="ARBA" id="ARBA00048540"/>
    </source>
</evidence>